<organism evidence="2 3">
    <name type="scientific">Oceanospirillum multiglobuliferum</name>
    <dbReference type="NCBI Taxonomy" id="64969"/>
    <lineage>
        <taxon>Bacteria</taxon>
        <taxon>Pseudomonadati</taxon>
        <taxon>Pseudomonadota</taxon>
        <taxon>Gammaproteobacteria</taxon>
        <taxon>Oceanospirillales</taxon>
        <taxon>Oceanospirillaceae</taxon>
        <taxon>Oceanospirillum</taxon>
    </lineage>
</organism>
<protein>
    <recommendedName>
        <fullName evidence="4">DUF2132 domain-containing protein</fullName>
    </recommendedName>
</protein>
<dbReference type="STRING" id="64969.SAMN02745127_00244"/>
<dbReference type="Pfam" id="PF09905">
    <property type="entry name" value="VF530"/>
    <property type="match status" value="1"/>
</dbReference>
<accession>A0A1T4KVI3</accession>
<dbReference type="GO" id="GO:0003677">
    <property type="term" value="F:DNA binding"/>
    <property type="evidence" value="ECO:0007669"/>
    <property type="project" value="InterPro"/>
</dbReference>
<evidence type="ECO:0000313" key="2">
    <source>
        <dbReference type="EMBL" id="OPX54964.1"/>
    </source>
</evidence>
<dbReference type="OrthoDB" id="9806870at2"/>
<gene>
    <name evidence="2" type="ORF">BTE48_11530</name>
</gene>
<dbReference type="Proteomes" id="UP000191418">
    <property type="component" value="Unassembled WGS sequence"/>
</dbReference>
<evidence type="ECO:0008006" key="4">
    <source>
        <dbReference type="Google" id="ProtNLM"/>
    </source>
</evidence>
<dbReference type="Gene3D" id="1.10.720.30">
    <property type="entry name" value="SAP domain"/>
    <property type="match status" value="1"/>
</dbReference>
<evidence type="ECO:0000256" key="1">
    <source>
        <dbReference type="SAM" id="MobiDB-lite"/>
    </source>
</evidence>
<evidence type="ECO:0000313" key="3">
    <source>
        <dbReference type="Proteomes" id="UP000191418"/>
    </source>
</evidence>
<comment type="caution">
    <text evidence="2">The sequence shown here is derived from an EMBL/GenBank/DDBJ whole genome shotgun (WGS) entry which is preliminary data.</text>
</comment>
<dbReference type="EMBL" id="MTSM01000015">
    <property type="protein sequence ID" value="OPX54964.1"/>
    <property type="molecule type" value="Genomic_DNA"/>
</dbReference>
<dbReference type="AlphaFoldDB" id="A0A1T4KVI3"/>
<dbReference type="InterPro" id="IPR018668">
    <property type="entry name" value="DNA-binding_VF530-like"/>
</dbReference>
<keyword evidence="3" id="KW-1185">Reference proteome</keyword>
<dbReference type="InterPro" id="IPR036361">
    <property type="entry name" value="SAP_dom_sf"/>
</dbReference>
<name>A0A1T4KVI3_9GAMM</name>
<proteinExistence type="predicted"/>
<feature type="compositionally biased region" description="Polar residues" evidence="1">
    <location>
        <begin position="100"/>
        <end position="138"/>
    </location>
</feature>
<sequence>MNQPSAKPISKSDPLHGVKLEAILTELVEHYGWAQLAEQIAINCFKSDPTIKSSLKFLRKTPWARQQVETLYLKMKGASARKRATKTTRALEAEKARATLSLSKNTSQAAAAQKGQNNRSNGSVSKRNTGQTKGTQPAVNPWLKAKAKNTEE</sequence>
<reference evidence="2 3" key="1">
    <citation type="submission" date="2017-01" db="EMBL/GenBank/DDBJ databases">
        <title>Genome Sequencing of a Marine Spirillum, Oceanospirillum multiglobuliferum ATCC 33336, from Japan.</title>
        <authorList>
            <person name="Carney J.G."/>
            <person name="Trachtenberg A.M."/>
            <person name="Rheaume B.A."/>
            <person name="Linnane J.D."/>
            <person name="Pitts N.L."/>
            <person name="Mykles D.L."/>
            <person name="Maclea K.S."/>
        </authorList>
    </citation>
    <scope>NUCLEOTIDE SEQUENCE [LARGE SCALE GENOMIC DNA]</scope>
    <source>
        <strain evidence="2 3">ATCC 33336</strain>
    </source>
</reference>
<feature type="region of interest" description="Disordered" evidence="1">
    <location>
        <begin position="95"/>
        <end position="152"/>
    </location>
</feature>